<keyword evidence="3" id="KW-1185">Reference proteome</keyword>
<dbReference type="Proteomes" id="UP001163798">
    <property type="component" value="Unassembled WGS sequence"/>
</dbReference>
<evidence type="ECO:0000313" key="2">
    <source>
        <dbReference type="EMBL" id="KAJ3781409.1"/>
    </source>
</evidence>
<name>A0AA38KLB5_9AGAR</name>
<dbReference type="EMBL" id="MU793561">
    <property type="protein sequence ID" value="KAJ3781409.1"/>
    <property type="molecule type" value="Genomic_DNA"/>
</dbReference>
<comment type="caution">
    <text evidence="2">The sequence shown here is derived from an EMBL/GenBank/DDBJ whole genome shotgun (WGS) entry which is preliminary data.</text>
</comment>
<protein>
    <submittedName>
        <fullName evidence="2">Uncharacterized protein</fullName>
    </submittedName>
</protein>
<accession>A0AA38KLB5</accession>
<sequence length="352" mass="39518">MASTSTETLKGKAREVERDPVEDQVAGLMNPINENAEEETSPGIEYPDKVLYRRYQIEPLKPISDYYKGDYSGIPQSTISQNPEIIVTYLKNTEHIFEIAEREQSFEEVDDSLAPSVRSVRIEWTFGTAIDNTLATLREENKVNMETKGGSNQVGVVPVSRIDSSIDARNCGSMRSWIDSGVGLMGSMRMIVTPSNSVRNSAAEYACLGKEFVENFLIEIARNSTEKPLESEHVHSGKAYQGRGQTSDTIPVTPESISQFRQPHFSQADNKVEAETHHLIHQVATLEMNFLRDLQDEKNLANQAGTHLEDLPDEEDQEIQAMIHSEVREDITVGGEEEIWISCYSIRTVGYK</sequence>
<gene>
    <name evidence="2" type="ORF">GGU10DRAFT_336375</name>
</gene>
<evidence type="ECO:0000313" key="3">
    <source>
        <dbReference type="Proteomes" id="UP001163798"/>
    </source>
</evidence>
<feature type="region of interest" description="Disordered" evidence="1">
    <location>
        <begin position="228"/>
        <end position="248"/>
    </location>
</feature>
<feature type="region of interest" description="Disordered" evidence="1">
    <location>
        <begin position="1"/>
        <end position="24"/>
    </location>
</feature>
<dbReference type="AlphaFoldDB" id="A0AA38KLB5"/>
<organism evidence="2 3">
    <name type="scientific">Lentinula aff. detonsa</name>
    <dbReference type="NCBI Taxonomy" id="2804958"/>
    <lineage>
        <taxon>Eukaryota</taxon>
        <taxon>Fungi</taxon>
        <taxon>Dikarya</taxon>
        <taxon>Basidiomycota</taxon>
        <taxon>Agaricomycotina</taxon>
        <taxon>Agaricomycetes</taxon>
        <taxon>Agaricomycetidae</taxon>
        <taxon>Agaricales</taxon>
        <taxon>Marasmiineae</taxon>
        <taxon>Omphalotaceae</taxon>
        <taxon>Lentinula</taxon>
    </lineage>
</organism>
<reference evidence="2" key="1">
    <citation type="submission" date="2022-08" db="EMBL/GenBank/DDBJ databases">
        <authorList>
            <consortium name="DOE Joint Genome Institute"/>
            <person name="Min B."/>
            <person name="Riley R."/>
            <person name="Sierra-Patev S."/>
            <person name="Naranjo-Ortiz M."/>
            <person name="Looney B."/>
            <person name="Konkel Z."/>
            <person name="Slot J.C."/>
            <person name="Sakamoto Y."/>
            <person name="Steenwyk J.L."/>
            <person name="Rokas A."/>
            <person name="Carro J."/>
            <person name="Camarero S."/>
            <person name="Ferreira P."/>
            <person name="Molpeceres G."/>
            <person name="Ruiz-Duenas F.J."/>
            <person name="Serrano A."/>
            <person name="Henrissat B."/>
            <person name="Drula E."/>
            <person name="Hughes K.W."/>
            <person name="Mata J.L."/>
            <person name="Ishikawa N.K."/>
            <person name="Vargas-Isla R."/>
            <person name="Ushijima S."/>
            <person name="Smith C.A."/>
            <person name="Ahrendt S."/>
            <person name="Andreopoulos W."/>
            <person name="He G."/>
            <person name="Labutti K."/>
            <person name="Lipzen A."/>
            <person name="Ng V."/>
            <person name="Sandor L."/>
            <person name="Barry K."/>
            <person name="Martinez A.T."/>
            <person name="Xiao Y."/>
            <person name="Gibbons J.G."/>
            <person name="Terashima K."/>
            <person name="Hibbett D.S."/>
            <person name="Grigoriev I.V."/>
        </authorList>
    </citation>
    <scope>NUCLEOTIDE SEQUENCE</scope>
    <source>
        <strain evidence="2">TFB10291</strain>
    </source>
</reference>
<evidence type="ECO:0000256" key="1">
    <source>
        <dbReference type="SAM" id="MobiDB-lite"/>
    </source>
</evidence>
<feature type="compositionally biased region" description="Basic and acidic residues" evidence="1">
    <location>
        <begin position="9"/>
        <end position="21"/>
    </location>
</feature>
<proteinExistence type="predicted"/>